<dbReference type="Proteomes" id="UP000187203">
    <property type="component" value="Unassembled WGS sequence"/>
</dbReference>
<sequence length="32" mass="3595">MAVKRNGKAVKVLEEDPLLLQFKEKAASKKPQ</sequence>
<gene>
    <name evidence="1" type="ORF">COLO4_03982</name>
</gene>
<reference evidence="2" key="1">
    <citation type="submission" date="2013-09" db="EMBL/GenBank/DDBJ databases">
        <title>Corchorus olitorius genome sequencing.</title>
        <authorList>
            <person name="Alam M."/>
            <person name="Haque M.S."/>
            <person name="Islam M.S."/>
            <person name="Emdad E.M."/>
            <person name="Islam M.M."/>
            <person name="Ahmed B."/>
            <person name="Halim A."/>
            <person name="Hossen Q.M.M."/>
            <person name="Hossain M.Z."/>
            <person name="Ahmed R."/>
            <person name="Khan M.M."/>
            <person name="Islam R."/>
            <person name="Rashid M.M."/>
            <person name="Khan S.A."/>
            <person name="Rahman M.S."/>
            <person name="Alam M."/>
            <person name="Yahiya A.S."/>
            <person name="Khan M.S."/>
            <person name="Azam M.S."/>
            <person name="Haque T."/>
            <person name="Lashkar M.Z.H."/>
            <person name="Akhand A.I."/>
            <person name="Morshed G."/>
            <person name="Roy S."/>
            <person name="Uddin K.S."/>
            <person name="Rabeya T."/>
            <person name="Hossain A.S."/>
            <person name="Chowdhury A."/>
            <person name="Snigdha A.R."/>
            <person name="Mortoza M.S."/>
            <person name="Matin S.A."/>
            <person name="Hoque S.M.E."/>
            <person name="Islam M.K."/>
            <person name="Roy D.K."/>
            <person name="Haider R."/>
            <person name="Moosa M.M."/>
            <person name="Elias S.M."/>
            <person name="Hasan A.M."/>
            <person name="Jahan S."/>
            <person name="Shafiuddin M."/>
            <person name="Mahmood N."/>
            <person name="Shommy N.S."/>
        </authorList>
    </citation>
    <scope>NUCLEOTIDE SEQUENCE [LARGE SCALE GENOMIC DNA]</scope>
    <source>
        <strain evidence="2">cv. O-4</strain>
    </source>
</reference>
<dbReference type="EMBL" id="AWUE01010891">
    <property type="protein sequence ID" value="OMP11173.1"/>
    <property type="molecule type" value="Genomic_DNA"/>
</dbReference>
<dbReference type="AlphaFoldDB" id="A0A1R3KVP5"/>
<name>A0A1R3KVP5_9ROSI</name>
<protein>
    <submittedName>
        <fullName evidence="1">Uncharacterized protein</fullName>
    </submittedName>
</protein>
<evidence type="ECO:0000313" key="1">
    <source>
        <dbReference type="EMBL" id="OMP11173.1"/>
    </source>
</evidence>
<evidence type="ECO:0000313" key="2">
    <source>
        <dbReference type="Proteomes" id="UP000187203"/>
    </source>
</evidence>
<organism evidence="1 2">
    <name type="scientific">Corchorus olitorius</name>
    <dbReference type="NCBI Taxonomy" id="93759"/>
    <lineage>
        <taxon>Eukaryota</taxon>
        <taxon>Viridiplantae</taxon>
        <taxon>Streptophyta</taxon>
        <taxon>Embryophyta</taxon>
        <taxon>Tracheophyta</taxon>
        <taxon>Spermatophyta</taxon>
        <taxon>Magnoliopsida</taxon>
        <taxon>eudicotyledons</taxon>
        <taxon>Gunneridae</taxon>
        <taxon>Pentapetalae</taxon>
        <taxon>rosids</taxon>
        <taxon>malvids</taxon>
        <taxon>Malvales</taxon>
        <taxon>Malvaceae</taxon>
        <taxon>Grewioideae</taxon>
        <taxon>Apeibeae</taxon>
        <taxon>Corchorus</taxon>
    </lineage>
</organism>
<comment type="caution">
    <text evidence="1">The sequence shown here is derived from an EMBL/GenBank/DDBJ whole genome shotgun (WGS) entry which is preliminary data.</text>
</comment>
<accession>A0A1R3KVP5</accession>
<keyword evidence="2" id="KW-1185">Reference proteome</keyword>
<proteinExistence type="predicted"/>